<evidence type="ECO:0000256" key="4">
    <source>
        <dbReference type="ARBA" id="ARBA00016689"/>
    </source>
</evidence>
<dbReference type="PANTHER" id="PTHR12949:SF0">
    <property type="entry name" value="DNA-DIRECTED RNA POLYMERASE III SUBUNIT RPC3"/>
    <property type="match status" value="1"/>
</dbReference>
<dbReference type="InterPro" id="IPR055207">
    <property type="entry name" value="POLR3C_WHD"/>
</dbReference>
<name>A0A1J8QIC5_9AGAM</name>
<dbReference type="Pfam" id="PF22536">
    <property type="entry name" value="WHD_POLR3C"/>
    <property type="match status" value="1"/>
</dbReference>
<comment type="caution">
    <text evidence="14">The sequence shown here is derived from an EMBL/GenBank/DDBJ whole genome shotgun (WGS) entry which is preliminary data.</text>
</comment>
<comment type="similarity">
    <text evidence="2 9">Belongs to the RNA polymerase beta chain family.</text>
</comment>
<dbReference type="PANTHER" id="PTHR12949">
    <property type="entry name" value="RNA POLYMERASE III DNA DIRECTED -RELATED"/>
    <property type="match status" value="1"/>
</dbReference>
<proteinExistence type="inferred from homology"/>
<keyword evidence="7 9" id="KW-0539">Nucleus</keyword>
<dbReference type="EMBL" id="LVVM01005040">
    <property type="protein sequence ID" value="OJA11492.1"/>
    <property type="molecule type" value="Genomic_DNA"/>
</dbReference>
<dbReference type="InterPro" id="IPR036390">
    <property type="entry name" value="WH_DNA-bd_sf"/>
</dbReference>
<feature type="domain" description="RNA polymerase III Rpc82 C -terminal" evidence="11">
    <location>
        <begin position="156"/>
        <end position="332"/>
    </location>
</feature>
<dbReference type="InterPro" id="IPR039748">
    <property type="entry name" value="RPC3"/>
</dbReference>
<evidence type="ECO:0000259" key="12">
    <source>
        <dbReference type="Pfam" id="PF08221"/>
    </source>
</evidence>
<evidence type="ECO:0000256" key="5">
    <source>
        <dbReference type="ARBA" id="ARBA00022478"/>
    </source>
</evidence>
<dbReference type="InterPro" id="IPR036388">
    <property type="entry name" value="WH-like_DNA-bd_sf"/>
</dbReference>
<dbReference type="STRING" id="180088.A0A1J8QIC5"/>
<evidence type="ECO:0000256" key="2">
    <source>
        <dbReference type="ARBA" id="ARBA00006835"/>
    </source>
</evidence>
<dbReference type="InterPro" id="IPR013197">
    <property type="entry name" value="RNA_pol_III_RPC82-rel_HTH"/>
</dbReference>
<dbReference type="GO" id="GO:0006351">
    <property type="term" value="P:DNA-templated transcription"/>
    <property type="evidence" value="ECO:0007669"/>
    <property type="project" value="InterPro"/>
</dbReference>
<protein>
    <recommendedName>
        <fullName evidence="4 9">DNA-directed RNA polymerase III subunit RPC3</fullName>
        <shortName evidence="9">RNA polymerase III subunit C3</shortName>
    </recommendedName>
</protein>
<gene>
    <name evidence="14" type="ORF">AZE42_07870</name>
</gene>
<dbReference type="GO" id="GO:0005666">
    <property type="term" value="C:RNA polymerase III complex"/>
    <property type="evidence" value="ECO:0007669"/>
    <property type="project" value="UniProtKB-UniRule"/>
</dbReference>
<evidence type="ECO:0000259" key="13">
    <source>
        <dbReference type="Pfam" id="PF22536"/>
    </source>
</evidence>
<dbReference type="InterPro" id="IPR008806">
    <property type="entry name" value="RNA_pol_III_Rpc82_C"/>
</dbReference>
<organism evidence="14 15">
    <name type="scientific">Rhizopogon vesiculosus</name>
    <dbReference type="NCBI Taxonomy" id="180088"/>
    <lineage>
        <taxon>Eukaryota</taxon>
        <taxon>Fungi</taxon>
        <taxon>Dikarya</taxon>
        <taxon>Basidiomycota</taxon>
        <taxon>Agaricomycotina</taxon>
        <taxon>Agaricomycetes</taxon>
        <taxon>Agaricomycetidae</taxon>
        <taxon>Boletales</taxon>
        <taxon>Suillineae</taxon>
        <taxon>Rhizopogonaceae</taxon>
        <taxon>Rhizopogon</taxon>
    </lineage>
</organism>
<evidence type="ECO:0000256" key="9">
    <source>
        <dbReference type="RuleBase" id="RU367076"/>
    </source>
</evidence>
<comment type="subunit">
    <text evidence="3 9">Component of the RNA polymerase III (Pol III) complex consisting of 17 subunits.</text>
</comment>
<sequence length="553" mass="62606">MADADTSRLCVQIVRSHFGPLAANVASALLTRGRLSLAQLIRYTMMKPRSVRAAILVLVQHNILWHSNTDEEGEMLEFNTLECLMRLRFGRFVWQAEQLFGPSGAEIVQLILDHGKLQPPDIISQLSIYNPKSAELPSHPQLLLMRHPGSSLYSQTLYKLVSGAYLKPSTLLSHNSPRDKRIKYEAEEKAKLTGFPTAKELREAMETAEARLKREEEEAESVGLKRKPKDHRSTKRKAIEEDMVDDVVYFRVNFDRFNTYIRNKLIETAVGERFNRSAALVMRATLKSTEAKQKSISDTRSDPTSTAAIAMLISDDENLSGLVTSTKKPSSASLVKDYLGLMSAIDNPTPAGRASSFINLSNNKVYVEFGIIGSRLRRHVLEAVARERHGDDGVRIVRLLLDIGKMDEKQIAKVAMMPNNVVRPLLAALSSDFLISTQEVPRSADRNPTRTFYLWHVDLHKAYSTLLGHLYKTLYNIGMRRQAEQEEPTVKAVLEKRERTDVAQDESLLSRMERDVLKEWETKQEKLTVLEMRVEEAVFILRDLDTVGSNEDS</sequence>
<dbReference type="GO" id="GO:0003697">
    <property type="term" value="F:single-stranded DNA binding"/>
    <property type="evidence" value="ECO:0007669"/>
    <property type="project" value="UniProtKB-UniRule"/>
</dbReference>
<dbReference type="Gene3D" id="6.10.140.1450">
    <property type="match status" value="1"/>
</dbReference>
<keyword evidence="6 9" id="KW-0804">Transcription</keyword>
<dbReference type="Gene3D" id="1.10.10.10">
    <property type="entry name" value="Winged helix-like DNA-binding domain superfamily/Winged helix DNA-binding domain"/>
    <property type="match status" value="4"/>
</dbReference>
<dbReference type="OrthoDB" id="272392at2759"/>
<evidence type="ECO:0000256" key="1">
    <source>
        <dbReference type="ARBA" id="ARBA00004123"/>
    </source>
</evidence>
<evidence type="ECO:0000256" key="3">
    <source>
        <dbReference type="ARBA" id="ARBA00011206"/>
    </source>
</evidence>
<evidence type="ECO:0000256" key="7">
    <source>
        <dbReference type="ARBA" id="ARBA00023242"/>
    </source>
</evidence>
<evidence type="ECO:0000313" key="15">
    <source>
        <dbReference type="Proteomes" id="UP000183567"/>
    </source>
</evidence>
<evidence type="ECO:0000256" key="6">
    <source>
        <dbReference type="ARBA" id="ARBA00023163"/>
    </source>
</evidence>
<feature type="domain" description="DNA-directed RNA polymerase III subunit RPC3 winged-helix" evidence="13">
    <location>
        <begin position="381"/>
        <end position="457"/>
    </location>
</feature>
<comment type="function">
    <text evidence="8 9">DNA-dependent RNA polymerase catalyzes the transcription of DNA into RNA using the four ribonucleoside triphosphates as substrates. Specific core component of RNA polymerase III which synthesizes small RNAs, such as 5S rRNA and tRNAs.</text>
</comment>
<evidence type="ECO:0000259" key="11">
    <source>
        <dbReference type="Pfam" id="PF05645"/>
    </source>
</evidence>
<reference evidence="14 15" key="1">
    <citation type="submission" date="2016-03" db="EMBL/GenBank/DDBJ databases">
        <title>Comparative genomics of the ectomycorrhizal sister species Rhizopogon vinicolor and Rhizopogon vesiculosus (Basidiomycota: Boletales) reveals a divergence of the mating type B locus.</title>
        <authorList>
            <person name="Mujic A.B."/>
            <person name="Kuo A."/>
            <person name="Tritt A."/>
            <person name="Lipzen A."/>
            <person name="Chen C."/>
            <person name="Johnson J."/>
            <person name="Sharma A."/>
            <person name="Barry K."/>
            <person name="Grigoriev I.V."/>
            <person name="Spatafora J.W."/>
        </authorList>
    </citation>
    <scope>NUCLEOTIDE SEQUENCE [LARGE SCALE GENOMIC DNA]</scope>
    <source>
        <strain evidence="14 15">AM-OR11-056</strain>
    </source>
</reference>
<dbReference type="Pfam" id="PF05645">
    <property type="entry name" value="RNA_pol_Rpc82"/>
    <property type="match status" value="1"/>
</dbReference>
<feature type="domain" description="RNA polymerase III subunit RPC82-related helix-turn-helix" evidence="12">
    <location>
        <begin position="9"/>
        <end position="63"/>
    </location>
</feature>
<dbReference type="SUPFAM" id="SSF46785">
    <property type="entry name" value="Winged helix' DNA-binding domain"/>
    <property type="match status" value="1"/>
</dbReference>
<dbReference type="AlphaFoldDB" id="A0A1J8QIC5"/>
<keyword evidence="15" id="KW-1185">Reference proteome</keyword>
<keyword evidence="5 9" id="KW-0240">DNA-directed RNA polymerase</keyword>
<accession>A0A1J8QIC5</accession>
<comment type="subcellular location">
    <subcellularLocation>
        <location evidence="1 9">Nucleus</location>
    </subcellularLocation>
</comment>
<evidence type="ECO:0000313" key="14">
    <source>
        <dbReference type="EMBL" id="OJA11492.1"/>
    </source>
</evidence>
<evidence type="ECO:0000256" key="10">
    <source>
        <dbReference type="SAM" id="Coils"/>
    </source>
</evidence>
<evidence type="ECO:0000256" key="8">
    <source>
        <dbReference type="ARBA" id="ARBA00025127"/>
    </source>
</evidence>
<dbReference type="Pfam" id="PF08221">
    <property type="entry name" value="HTH_9"/>
    <property type="match status" value="1"/>
</dbReference>
<dbReference type="Proteomes" id="UP000183567">
    <property type="component" value="Unassembled WGS sequence"/>
</dbReference>
<keyword evidence="10" id="KW-0175">Coiled coil</keyword>
<feature type="coiled-coil region" evidence="10">
    <location>
        <begin position="198"/>
        <end position="225"/>
    </location>
</feature>